<gene>
    <name evidence="2" type="ORF">SAMN06265348_105161</name>
</gene>
<dbReference type="Proteomes" id="UP000320300">
    <property type="component" value="Unassembled WGS sequence"/>
</dbReference>
<evidence type="ECO:0000313" key="3">
    <source>
        <dbReference type="Proteomes" id="UP000320300"/>
    </source>
</evidence>
<dbReference type="EMBL" id="FXTN01000005">
    <property type="protein sequence ID" value="SMO68948.1"/>
    <property type="molecule type" value="Genomic_DNA"/>
</dbReference>
<dbReference type="Pfam" id="PF06283">
    <property type="entry name" value="ThuA"/>
    <property type="match status" value="1"/>
</dbReference>
<dbReference type="PANTHER" id="PTHR40469:SF2">
    <property type="entry name" value="GALACTOSE-BINDING DOMAIN-LIKE SUPERFAMILY PROTEIN"/>
    <property type="match status" value="1"/>
</dbReference>
<dbReference type="SUPFAM" id="SSF52317">
    <property type="entry name" value="Class I glutamine amidotransferase-like"/>
    <property type="match status" value="1"/>
</dbReference>
<organism evidence="2 3">
    <name type="scientific">Pedobacter westerhofensis</name>
    <dbReference type="NCBI Taxonomy" id="425512"/>
    <lineage>
        <taxon>Bacteria</taxon>
        <taxon>Pseudomonadati</taxon>
        <taxon>Bacteroidota</taxon>
        <taxon>Sphingobacteriia</taxon>
        <taxon>Sphingobacteriales</taxon>
        <taxon>Sphingobacteriaceae</taxon>
        <taxon>Pedobacter</taxon>
    </lineage>
</organism>
<accession>A0A521DBD5</accession>
<evidence type="ECO:0000259" key="1">
    <source>
        <dbReference type="Pfam" id="PF06283"/>
    </source>
</evidence>
<keyword evidence="3" id="KW-1185">Reference proteome</keyword>
<feature type="domain" description="ThuA-like" evidence="1">
    <location>
        <begin position="22"/>
        <end position="232"/>
    </location>
</feature>
<protein>
    <recommendedName>
        <fullName evidence="1">ThuA-like domain-containing protein</fullName>
    </recommendedName>
</protein>
<evidence type="ECO:0000313" key="2">
    <source>
        <dbReference type="EMBL" id="SMO68948.1"/>
    </source>
</evidence>
<dbReference type="Gene3D" id="3.40.50.880">
    <property type="match status" value="1"/>
</dbReference>
<dbReference type="AlphaFoldDB" id="A0A521DBD5"/>
<name>A0A521DBD5_9SPHI</name>
<dbReference type="InterPro" id="IPR029010">
    <property type="entry name" value="ThuA-like"/>
</dbReference>
<dbReference type="PANTHER" id="PTHR40469">
    <property type="entry name" value="SECRETED GLYCOSYL HYDROLASE"/>
    <property type="match status" value="1"/>
</dbReference>
<dbReference type="InterPro" id="IPR029062">
    <property type="entry name" value="Class_I_gatase-like"/>
</dbReference>
<reference evidence="2 3" key="1">
    <citation type="submission" date="2017-05" db="EMBL/GenBank/DDBJ databases">
        <authorList>
            <person name="Varghese N."/>
            <person name="Submissions S."/>
        </authorList>
    </citation>
    <scope>NUCLEOTIDE SEQUENCE [LARGE SCALE GENOMIC DNA]</scope>
    <source>
        <strain evidence="2 3">DSM 19036</strain>
    </source>
</reference>
<proteinExistence type="predicted"/>
<sequence>MHCLLILAAVLMSNTIYAQKYRILVFSKTAGFHHESITVGVPAIQKLGIENKFGVDTTTDSTQFTPLNLKKYAAIVFLNTTGNVLGEEEQKAFEQYIKGGGGYVGVHSATDTEYDWAWYGKLAGAYFLKHPAQQMADLHVINRKSIATKHLPATWSRKDEWYNFKEISPDLKVLIELDESTYTGGTNGAHHPMAWYHNYDGGRAFYTGLGHVDASYTDPLFLKHLLGGIQYAMGQKRME</sequence>